<reference evidence="4" key="1">
    <citation type="submission" date="2016-06" db="UniProtKB">
        <authorList>
            <consortium name="WormBaseParasite"/>
        </authorList>
    </citation>
    <scope>IDENTIFICATION</scope>
</reference>
<feature type="region of interest" description="Disordered" evidence="1">
    <location>
        <begin position="27"/>
        <end position="81"/>
    </location>
</feature>
<sequence>MGAAAPQNYIKHETARPVKREASLIAQDSVQKLQSAPSSAVPPLPPAPNPPVPPARPPVGPRRQLSQQSSTDESLGIEDTMTSLKKTFAGIFGDM</sequence>
<evidence type="ECO:0000256" key="1">
    <source>
        <dbReference type="SAM" id="MobiDB-lite"/>
    </source>
</evidence>
<organism evidence="4">
    <name type="scientific">Soboliphyme baturini</name>
    <dbReference type="NCBI Taxonomy" id="241478"/>
    <lineage>
        <taxon>Eukaryota</taxon>
        <taxon>Metazoa</taxon>
        <taxon>Ecdysozoa</taxon>
        <taxon>Nematoda</taxon>
        <taxon>Enoplea</taxon>
        <taxon>Dorylaimia</taxon>
        <taxon>Dioctophymatida</taxon>
        <taxon>Dioctophymatoidea</taxon>
        <taxon>Soboliphymatidae</taxon>
        <taxon>Soboliphyme</taxon>
    </lineage>
</organism>
<evidence type="ECO:0000313" key="3">
    <source>
        <dbReference type="Proteomes" id="UP000270296"/>
    </source>
</evidence>
<dbReference type="Proteomes" id="UP000270296">
    <property type="component" value="Unassembled WGS sequence"/>
</dbReference>
<evidence type="ECO:0000313" key="2">
    <source>
        <dbReference type="EMBL" id="VDP42692.1"/>
    </source>
</evidence>
<dbReference type="WBParaSite" id="SBAD_0001214601-mRNA-1">
    <property type="protein sequence ID" value="SBAD_0001214601-mRNA-1"/>
    <property type="gene ID" value="SBAD_0001214601"/>
</dbReference>
<keyword evidence="3" id="KW-1185">Reference proteome</keyword>
<feature type="compositionally biased region" description="Polar residues" evidence="1">
    <location>
        <begin position="64"/>
        <end position="73"/>
    </location>
</feature>
<gene>
    <name evidence="2" type="ORF">SBAD_LOCUS11754</name>
</gene>
<dbReference type="OrthoDB" id="10249572at2759"/>
<reference evidence="2 3" key="2">
    <citation type="submission" date="2018-11" db="EMBL/GenBank/DDBJ databases">
        <authorList>
            <consortium name="Pathogen Informatics"/>
        </authorList>
    </citation>
    <scope>NUCLEOTIDE SEQUENCE [LARGE SCALE GENOMIC DNA]</scope>
</reference>
<proteinExistence type="predicted"/>
<protein>
    <submittedName>
        <fullName evidence="4">Synapsin_C domain-containing protein</fullName>
    </submittedName>
</protein>
<dbReference type="EMBL" id="UZAM01016309">
    <property type="protein sequence ID" value="VDP42692.1"/>
    <property type="molecule type" value="Genomic_DNA"/>
</dbReference>
<feature type="compositionally biased region" description="Pro residues" evidence="1">
    <location>
        <begin position="40"/>
        <end position="60"/>
    </location>
</feature>
<evidence type="ECO:0000313" key="4">
    <source>
        <dbReference type="WBParaSite" id="SBAD_0001214601-mRNA-1"/>
    </source>
</evidence>
<dbReference type="AlphaFoldDB" id="A0A183J7A6"/>
<accession>A0A183J7A6</accession>
<name>A0A183J7A6_9BILA</name>